<dbReference type="InterPro" id="IPR030887">
    <property type="entry name" value="Beta-barrel_YaiO"/>
</dbReference>
<dbReference type="Proteomes" id="UP001501353">
    <property type="component" value="Unassembled WGS sequence"/>
</dbReference>
<feature type="domain" description="YaiO beta-barrel" evidence="2">
    <location>
        <begin position="46"/>
        <end position="220"/>
    </location>
</feature>
<sequence>MPTSRPPSFQMIGLLLSAVTILVAPAHAETNQTAPPDILLRTPVRNVEVTTGTQQLTGGYSAWRNLTVRGVLEKDNQVFQGEISSKREYDTSGVFFGLTDTVTINDDWFTSASIGAGDGAFYLPRIRLDGFLYKKWLPKKNFITSIGLGYYNAPDGHVDRSLSLGGAYYFAQPLVVEAGVRFNRSSPGSVYTRQQYIATNYSPDNRNTWSGRVAWGSEGYLPLAANTNLVDFNSQEASLSWRHRLDRHWGISISVNHYRNPTYERSGADIGFSRQFD</sequence>
<comment type="caution">
    <text evidence="3">The sequence shown here is derived from an EMBL/GenBank/DDBJ whole genome shotgun (WGS) entry which is preliminary data.</text>
</comment>
<keyword evidence="1" id="KW-0732">Signal</keyword>
<gene>
    <name evidence="3" type="ORF">GCM10022212_28040</name>
</gene>
<dbReference type="NCBIfam" id="TIGR04390">
    <property type="entry name" value="OMP_YaiO_dom"/>
    <property type="match status" value="1"/>
</dbReference>
<proteinExistence type="predicted"/>
<evidence type="ECO:0000313" key="4">
    <source>
        <dbReference type="Proteomes" id="UP001501353"/>
    </source>
</evidence>
<dbReference type="EMBL" id="BAAAZE010000011">
    <property type="protein sequence ID" value="GAA4028264.1"/>
    <property type="molecule type" value="Genomic_DNA"/>
</dbReference>
<evidence type="ECO:0000259" key="2">
    <source>
        <dbReference type="Pfam" id="PF19413"/>
    </source>
</evidence>
<organism evidence="3 4">
    <name type="scientific">Actimicrobium antarcticum</name>
    <dbReference type="NCBI Taxonomy" id="1051899"/>
    <lineage>
        <taxon>Bacteria</taxon>
        <taxon>Pseudomonadati</taxon>
        <taxon>Pseudomonadota</taxon>
        <taxon>Betaproteobacteria</taxon>
        <taxon>Burkholderiales</taxon>
        <taxon>Oxalobacteraceae</taxon>
        <taxon>Actimicrobium</taxon>
    </lineage>
</organism>
<feature type="signal peptide" evidence="1">
    <location>
        <begin position="1"/>
        <end position="28"/>
    </location>
</feature>
<feature type="chain" id="PRO_5045981972" description="YaiO beta-barrel domain-containing protein" evidence="1">
    <location>
        <begin position="29"/>
        <end position="277"/>
    </location>
</feature>
<name>A0ABP7TMF8_9BURK</name>
<evidence type="ECO:0000256" key="1">
    <source>
        <dbReference type="SAM" id="SignalP"/>
    </source>
</evidence>
<reference evidence="4" key="1">
    <citation type="journal article" date="2019" name="Int. J. Syst. Evol. Microbiol.">
        <title>The Global Catalogue of Microorganisms (GCM) 10K type strain sequencing project: providing services to taxonomists for standard genome sequencing and annotation.</title>
        <authorList>
            <consortium name="The Broad Institute Genomics Platform"/>
            <consortium name="The Broad Institute Genome Sequencing Center for Infectious Disease"/>
            <person name="Wu L."/>
            <person name="Ma J."/>
        </authorList>
    </citation>
    <scope>NUCLEOTIDE SEQUENCE [LARGE SCALE GENOMIC DNA]</scope>
    <source>
        <strain evidence="4">JCM 16673</strain>
    </source>
</reference>
<accession>A0ABP7TMF8</accession>
<protein>
    <recommendedName>
        <fullName evidence="2">YaiO beta-barrel domain-containing protein</fullName>
    </recommendedName>
</protein>
<dbReference type="RefSeq" id="WP_344764010.1">
    <property type="nucleotide sequence ID" value="NZ_BAAAZE010000011.1"/>
</dbReference>
<dbReference type="Pfam" id="PF19413">
    <property type="entry name" value="YaiO"/>
    <property type="match status" value="1"/>
</dbReference>
<keyword evidence="4" id="KW-1185">Reference proteome</keyword>
<evidence type="ECO:0000313" key="3">
    <source>
        <dbReference type="EMBL" id="GAA4028264.1"/>
    </source>
</evidence>